<dbReference type="Gene3D" id="3.30.420.40">
    <property type="match status" value="2"/>
</dbReference>
<dbReference type="SUPFAM" id="SSF53067">
    <property type="entry name" value="Actin-like ATPase domain"/>
    <property type="match status" value="1"/>
</dbReference>
<organism evidence="2 3">
    <name type="scientific">Salana multivorans</name>
    <dbReference type="NCBI Taxonomy" id="120377"/>
    <lineage>
        <taxon>Bacteria</taxon>
        <taxon>Bacillati</taxon>
        <taxon>Actinomycetota</taxon>
        <taxon>Actinomycetes</taxon>
        <taxon>Micrococcales</taxon>
        <taxon>Beutenbergiaceae</taxon>
        <taxon>Salana</taxon>
    </lineage>
</organism>
<keyword evidence="2" id="KW-0808">Transferase</keyword>
<protein>
    <submittedName>
        <fullName evidence="2">Polyphosphate glucokinase</fullName>
    </submittedName>
</protein>
<evidence type="ECO:0000313" key="3">
    <source>
        <dbReference type="Proteomes" id="UP000275356"/>
    </source>
</evidence>
<dbReference type="EMBL" id="RKHQ01000002">
    <property type="protein sequence ID" value="ROR93751.1"/>
    <property type="molecule type" value="Genomic_DNA"/>
</dbReference>
<dbReference type="PANTHER" id="PTHR18964:SF146">
    <property type="entry name" value="POLYPHOSPHATE GLUCOKINASE"/>
    <property type="match status" value="1"/>
</dbReference>
<dbReference type="RefSeq" id="WP_123740662.1">
    <property type="nucleotide sequence ID" value="NZ_CALFQU010000026.1"/>
</dbReference>
<dbReference type="AlphaFoldDB" id="A0A3N2D1X1"/>
<sequence>MAKKSNRDASTAPAVAFGIDIGGSGIKGAPVDLASGEFTQDRVRIETPQPSTPDAVAKVLTELVGRFDLPGKAPIGLTFPAIIKHGVAYSAANVDESWIGTNIADVAREATGHDAVVVNDADAAGFAEVAYGAARDVSGLVIVVTLGTGIGSAMIYDGVLVPNAELGHLEIDGHDAETQASSGVREREGWTYEEWAPRLQRYFSTVEFLFSPDLFVVGGGISKKADKFLPLLDLRTPIIPAALRNNAGIAGAAALAAAGAR</sequence>
<dbReference type="GO" id="GO:0016301">
    <property type="term" value="F:kinase activity"/>
    <property type="evidence" value="ECO:0007669"/>
    <property type="project" value="UniProtKB-KW"/>
</dbReference>
<dbReference type="OrthoDB" id="849313at2"/>
<comment type="caution">
    <text evidence="2">The sequence shown here is derived from an EMBL/GenBank/DDBJ whole genome shotgun (WGS) entry which is preliminary data.</text>
</comment>
<comment type="similarity">
    <text evidence="1">Belongs to the ROK (NagC/XylR) family.</text>
</comment>
<reference evidence="2 3" key="1">
    <citation type="submission" date="2018-11" db="EMBL/GenBank/DDBJ databases">
        <title>Sequencing the genomes of 1000 actinobacteria strains.</title>
        <authorList>
            <person name="Klenk H.-P."/>
        </authorList>
    </citation>
    <scope>NUCLEOTIDE SEQUENCE [LARGE SCALE GENOMIC DNA]</scope>
    <source>
        <strain evidence="2 3">DSM 13521</strain>
    </source>
</reference>
<keyword evidence="3" id="KW-1185">Reference proteome</keyword>
<evidence type="ECO:0000313" key="2">
    <source>
        <dbReference type="EMBL" id="ROR93751.1"/>
    </source>
</evidence>
<name>A0A3N2D1X1_9MICO</name>
<gene>
    <name evidence="2" type="ORF">EDD28_3173</name>
</gene>
<dbReference type="InterPro" id="IPR000600">
    <property type="entry name" value="ROK"/>
</dbReference>
<dbReference type="Proteomes" id="UP000275356">
    <property type="component" value="Unassembled WGS sequence"/>
</dbReference>
<accession>A0A3N2D1X1</accession>
<dbReference type="PANTHER" id="PTHR18964">
    <property type="entry name" value="ROK (REPRESSOR, ORF, KINASE) FAMILY"/>
    <property type="match status" value="1"/>
</dbReference>
<proteinExistence type="inferred from homology"/>
<keyword evidence="2" id="KW-0418">Kinase</keyword>
<dbReference type="InterPro" id="IPR043129">
    <property type="entry name" value="ATPase_NBD"/>
</dbReference>
<evidence type="ECO:0000256" key="1">
    <source>
        <dbReference type="ARBA" id="ARBA00006479"/>
    </source>
</evidence>
<dbReference type="CDD" id="cd24058">
    <property type="entry name" value="ASKHA_NBD_ROK_PPGK"/>
    <property type="match status" value="1"/>
</dbReference>
<dbReference type="Pfam" id="PF00480">
    <property type="entry name" value="ROK"/>
    <property type="match status" value="1"/>
</dbReference>
<dbReference type="NCBIfam" id="NF045942">
    <property type="entry name" value="PolPhglucPhase"/>
    <property type="match status" value="1"/>
</dbReference>